<proteinExistence type="predicted"/>
<sequence>MFNKFTMPGIFALALGSSLAACGAEEPGLEDTENVGQDAQELQSFIAPFRDGSTMRGSPTDWDHNHGKASCAPGEVVSGISVYSGDHQGRNALCKQGDAAKFTGTVAATLLLDNAADQRRASRLGDWAPGFYKLECGSGEYVSGVSENATQFQGDNKFHGVQCAQGAGFTEDTTCTVRIFDLGDDRGDSTIVDWDQYAYKGECAINEHVAGVSVSPATGAPHSLLCCQSSGPAPTMLPGQTFWGTGAFTEFVAQTATECYTPCLEDASCTGGTFNPHKQQCWLRTGSAAIGGGIPSDYAFTVSSSLGDAYAQSLMHAGRTFWGTGPLHEFTTTSAAACYQACIHNGSCTGGTFNPHKQQCWLRTGNADVGAGLVSDSAFVISAGRRDEALQALVTKFAPRLRFDGSAPNYPMSAQVFYDAAVAKPQTGRVDNTDIASLSAGTIPTYTQATVCGAQVRIQYWFFYGHQPSCDGVSGAHSGDWERIMVTLREDRSQIAAVTYWTHGYYYTRLVERGHVPIEDSTHPVVFAGKNSHASFYNQGGVGEVCWPAWGEWRNNSNGAHIDTWNNLVSLAANAEPWMSHDRKGDFEYWGDDGVSTHPTQAWPSCNMPAASWKTGLETWEHTDCEYGDTEALETCWTSGWDSYTKAWTIGVTDRGLIKPN</sequence>
<comment type="caution">
    <text evidence="3">The sequence shown here is derived from an EMBL/GenBank/DDBJ whole genome shotgun (WGS) entry which is preliminary data.</text>
</comment>
<gene>
    <name evidence="3" type="ORF">POL67_28605</name>
</gene>
<dbReference type="Pfam" id="PF00024">
    <property type="entry name" value="PAN_1"/>
    <property type="match status" value="1"/>
</dbReference>
<dbReference type="Pfam" id="PF14295">
    <property type="entry name" value="PAN_4"/>
    <property type="match status" value="1"/>
</dbReference>
<dbReference type="EMBL" id="JAQNDO010000001">
    <property type="protein sequence ID" value="MDC0745327.1"/>
    <property type="molecule type" value="Genomic_DNA"/>
</dbReference>
<keyword evidence="4" id="KW-1185">Reference proteome</keyword>
<dbReference type="PROSITE" id="PS51257">
    <property type="entry name" value="PROKAR_LIPOPROTEIN"/>
    <property type="match status" value="1"/>
</dbReference>
<dbReference type="Gene3D" id="3.50.4.10">
    <property type="entry name" value="Hepatocyte Growth Factor"/>
    <property type="match status" value="2"/>
</dbReference>
<protein>
    <submittedName>
        <fullName evidence="3">PAN domain-containing protein</fullName>
    </submittedName>
</protein>
<evidence type="ECO:0000259" key="2">
    <source>
        <dbReference type="PROSITE" id="PS50948"/>
    </source>
</evidence>
<name>A0ABT5EVH7_9BACT</name>
<keyword evidence="1" id="KW-0732">Signal</keyword>
<evidence type="ECO:0000256" key="1">
    <source>
        <dbReference type="SAM" id="SignalP"/>
    </source>
</evidence>
<feature type="domain" description="Apple" evidence="2">
    <location>
        <begin position="227"/>
        <end position="307"/>
    </location>
</feature>
<dbReference type="Proteomes" id="UP001221411">
    <property type="component" value="Unassembled WGS sequence"/>
</dbReference>
<organism evidence="3 4">
    <name type="scientific">Polyangium mundeleinium</name>
    <dbReference type="NCBI Taxonomy" id="2995306"/>
    <lineage>
        <taxon>Bacteria</taxon>
        <taxon>Pseudomonadati</taxon>
        <taxon>Myxococcota</taxon>
        <taxon>Polyangia</taxon>
        <taxon>Polyangiales</taxon>
        <taxon>Polyangiaceae</taxon>
        <taxon>Polyangium</taxon>
    </lineage>
</organism>
<evidence type="ECO:0000313" key="3">
    <source>
        <dbReference type="EMBL" id="MDC0745327.1"/>
    </source>
</evidence>
<dbReference type="InterPro" id="IPR003609">
    <property type="entry name" value="Pan_app"/>
</dbReference>
<dbReference type="PROSITE" id="PS50948">
    <property type="entry name" value="PAN"/>
    <property type="match status" value="1"/>
</dbReference>
<accession>A0ABT5EVH7</accession>
<dbReference type="RefSeq" id="WP_271922705.1">
    <property type="nucleotide sequence ID" value="NZ_JAQNDO010000001.1"/>
</dbReference>
<evidence type="ECO:0000313" key="4">
    <source>
        <dbReference type="Proteomes" id="UP001221411"/>
    </source>
</evidence>
<feature type="signal peptide" evidence="1">
    <location>
        <begin position="1"/>
        <end position="23"/>
    </location>
</feature>
<feature type="chain" id="PRO_5047019758" evidence="1">
    <location>
        <begin position="24"/>
        <end position="661"/>
    </location>
</feature>
<reference evidence="3 4" key="1">
    <citation type="submission" date="2022-11" db="EMBL/GenBank/DDBJ databases">
        <title>Minimal conservation of predation-associated metabolite biosynthetic gene clusters underscores biosynthetic potential of Myxococcota including descriptions for ten novel species: Archangium lansinium sp. nov., Myxococcus landrumus sp. nov., Nannocystis bai.</title>
        <authorList>
            <person name="Ahearne A."/>
            <person name="Stevens C."/>
            <person name="Dowd S."/>
        </authorList>
    </citation>
    <scope>NUCLEOTIDE SEQUENCE [LARGE SCALE GENOMIC DNA]</scope>
    <source>
        <strain evidence="3 4">RJM3</strain>
    </source>
</reference>